<dbReference type="PRINTS" id="PR00019">
    <property type="entry name" value="LEURICHRPT"/>
</dbReference>
<name>A0AAV5E867_ELECO</name>
<keyword evidence="8" id="KW-1133">Transmembrane helix</keyword>
<evidence type="ECO:0000256" key="3">
    <source>
        <dbReference type="ARBA" id="ARBA00022475"/>
    </source>
</evidence>
<dbReference type="PANTHER" id="PTHR48063">
    <property type="entry name" value="LRR RECEPTOR-LIKE KINASE"/>
    <property type="match status" value="1"/>
</dbReference>
<keyword evidence="10" id="KW-0325">Glycoprotein</keyword>
<sequence length="492" mass="55055">MDTWFWNVPTLRYLDFSENSLSGPFPESLGNMTRLRELYLYGNNMVGMIPGTLQRLCRLQVVDVSMNHINGDMSEFMDRLPRCVLSRVLRVLHLAATNMSGELPRWIGDMSELTSLDLSYNNLPGGLPPTIGRLSKLTTLLLVRNNLTGRLTEKHFSNMVSLELIDLSQNSMSMEVRPSWRPPCKLLYAYLADVQMGPLFPAWIKHQPDITHLDISHADQWQAAIFSEIHDLYTSDLSRIQQSHRLHPGAVEFGTDFALFRKAIFTSSRKGKIVSTPAELSTWNQLTGTIPQNISDLQKLESLDLSMNELSGEIPSSLSDLTSLGYLNLSYNNLSGRIPSGKQLQVLANPAYIYIGNAGAIPPSLSNLISMDYLNFSYNNLSGRIPSGDQLEVLANPAYIYICNVGLCGPPLSKKCSSADDANSSSQTLLHEERFIQDNKDRRVCVGTMAGVLLLVDSKTWRSAYFRTIDKAYDVLNVFVAIRLAKHDKNNN</sequence>
<reference evidence="11" key="1">
    <citation type="journal article" date="2018" name="DNA Res.">
        <title>Multiple hybrid de novo genome assembly of finger millet, an orphan allotetraploid crop.</title>
        <authorList>
            <person name="Hatakeyama M."/>
            <person name="Aluri S."/>
            <person name="Balachadran M.T."/>
            <person name="Sivarajan S.R."/>
            <person name="Patrignani A."/>
            <person name="Gruter S."/>
            <person name="Poveda L."/>
            <person name="Shimizu-Inatsugi R."/>
            <person name="Baeten J."/>
            <person name="Francoijs K.J."/>
            <person name="Nataraja K.N."/>
            <person name="Reddy Y.A.N."/>
            <person name="Phadnis S."/>
            <person name="Ravikumar R.L."/>
            <person name="Schlapbach R."/>
            <person name="Sreeman S.M."/>
            <person name="Shimizu K.K."/>
        </authorList>
    </citation>
    <scope>NUCLEOTIDE SEQUENCE</scope>
</reference>
<dbReference type="InterPro" id="IPR003591">
    <property type="entry name" value="Leu-rich_rpt_typical-subtyp"/>
</dbReference>
<dbReference type="EMBL" id="BQKI01000074">
    <property type="protein sequence ID" value="GJN19558.1"/>
    <property type="molecule type" value="Genomic_DNA"/>
</dbReference>
<dbReference type="InterPro" id="IPR001611">
    <property type="entry name" value="Leu-rich_rpt"/>
</dbReference>
<keyword evidence="6" id="KW-0732">Signal</keyword>
<keyword evidence="4" id="KW-0433">Leucine-rich repeat</keyword>
<protein>
    <submittedName>
        <fullName evidence="11">Uncharacterized protein</fullName>
    </submittedName>
</protein>
<dbReference type="InterPro" id="IPR046956">
    <property type="entry name" value="RLP23-like"/>
</dbReference>
<evidence type="ECO:0000256" key="9">
    <source>
        <dbReference type="ARBA" id="ARBA00023136"/>
    </source>
</evidence>
<evidence type="ECO:0000256" key="1">
    <source>
        <dbReference type="ARBA" id="ARBA00004251"/>
    </source>
</evidence>
<dbReference type="AlphaFoldDB" id="A0AAV5E867"/>
<reference evidence="11" key="2">
    <citation type="submission" date="2021-12" db="EMBL/GenBank/DDBJ databases">
        <title>Resequencing data analysis of finger millet.</title>
        <authorList>
            <person name="Hatakeyama M."/>
            <person name="Aluri S."/>
            <person name="Balachadran M.T."/>
            <person name="Sivarajan S.R."/>
            <person name="Poveda L."/>
            <person name="Shimizu-Inatsugi R."/>
            <person name="Schlapbach R."/>
            <person name="Sreeman S.M."/>
            <person name="Shimizu K.K."/>
        </authorList>
    </citation>
    <scope>NUCLEOTIDE SEQUENCE</scope>
</reference>
<evidence type="ECO:0000256" key="7">
    <source>
        <dbReference type="ARBA" id="ARBA00022737"/>
    </source>
</evidence>
<dbReference type="SUPFAM" id="SSF52058">
    <property type="entry name" value="L domain-like"/>
    <property type="match status" value="1"/>
</dbReference>
<evidence type="ECO:0000256" key="6">
    <source>
        <dbReference type="ARBA" id="ARBA00022729"/>
    </source>
</evidence>
<comment type="similarity">
    <text evidence="2">Belongs to the RLP family.</text>
</comment>
<evidence type="ECO:0000256" key="8">
    <source>
        <dbReference type="ARBA" id="ARBA00022989"/>
    </source>
</evidence>
<dbReference type="InterPro" id="IPR032675">
    <property type="entry name" value="LRR_dom_sf"/>
</dbReference>
<organism evidence="11 12">
    <name type="scientific">Eleusine coracana subsp. coracana</name>
    <dbReference type="NCBI Taxonomy" id="191504"/>
    <lineage>
        <taxon>Eukaryota</taxon>
        <taxon>Viridiplantae</taxon>
        <taxon>Streptophyta</taxon>
        <taxon>Embryophyta</taxon>
        <taxon>Tracheophyta</taxon>
        <taxon>Spermatophyta</taxon>
        <taxon>Magnoliopsida</taxon>
        <taxon>Liliopsida</taxon>
        <taxon>Poales</taxon>
        <taxon>Poaceae</taxon>
        <taxon>PACMAD clade</taxon>
        <taxon>Chloridoideae</taxon>
        <taxon>Cynodonteae</taxon>
        <taxon>Eleusininae</taxon>
        <taxon>Eleusine</taxon>
    </lineage>
</organism>
<keyword evidence="12" id="KW-1185">Reference proteome</keyword>
<evidence type="ECO:0000256" key="10">
    <source>
        <dbReference type="ARBA" id="ARBA00023180"/>
    </source>
</evidence>
<gene>
    <name evidence="11" type="primary">gb06847</name>
    <name evidence="11" type="ORF">PR202_gb06847</name>
</gene>
<dbReference type="Pfam" id="PF13855">
    <property type="entry name" value="LRR_8"/>
    <property type="match status" value="3"/>
</dbReference>
<keyword evidence="5" id="KW-0812">Transmembrane</keyword>
<dbReference type="Gene3D" id="3.80.10.10">
    <property type="entry name" value="Ribonuclease Inhibitor"/>
    <property type="match status" value="2"/>
</dbReference>
<accession>A0AAV5E867</accession>
<proteinExistence type="inferred from homology"/>
<dbReference type="Proteomes" id="UP001054889">
    <property type="component" value="Unassembled WGS sequence"/>
</dbReference>
<keyword evidence="3" id="KW-1003">Cell membrane</keyword>
<keyword evidence="7" id="KW-0677">Repeat</keyword>
<evidence type="ECO:0000256" key="5">
    <source>
        <dbReference type="ARBA" id="ARBA00022692"/>
    </source>
</evidence>
<evidence type="ECO:0000313" key="11">
    <source>
        <dbReference type="EMBL" id="GJN19558.1"/>
    </source>
</evidence>
<dbReference type="FunFam" id="3.80.10.10:FF:000041">
    <property type="entry name" value="LRR receptor-like serine/threonine-protein kinase ERECTA"/>
    <property type="match status" value="2"/>
</dbReference>
<evidence type="ECO:0000313" key="12">
    <source>
        <dbReference type="Proteomes" id="UP001054889"/>
    </source>
</evidence>
<dbReference type="SMART" id="SM00369">
    <property type="entry name" value="LRR_TYP"/>
    <property type="match status" value="3"/>
</dbReference>
<evidence type="ECO:0000256" key="4">
    <source>
        <dbReference type="ARBA" id="ARBA00022614"/>
    </source>
</evidence>
<dbReference type="GO" id="GO:0005886">
    <property type="term" value="C:plasma membrane"/>
    <property type="evidence" value="ECO:0007669"/>
    <property type="project" value="UniProtKB-SubCell"/>
</dbReference>
<evidence type="ECO:0000256" key="2">
    <source>
        <dbReference type="ARBA" id="ARBA00009592"/>
    </source>
</evidence>
<comment type="subcellular location">
    <subcellularLocation>
        <location evidence="1">Cell membrane</location>
        <topology evidence="1">Single-pass type I membrane protein</topology>
    </subcellularLocation>
</comment>
<dbReference type="PANTHER" id="PTHR48063:SF112">
    <property type="entry name" value="RECEPTOR LIKE PROTEIN 30-LIKE"/>
    <property type="match status" value="1"/>
</dbReference>
<keyword evidence="9" id="KW-0472">Membrane</keyword>
<comment type="caution">
    <text evidence="11">The sequence shown here is derived from an EMBL/GenBank/DDBJ whole genome shotgun (WGS) entry which is preliminary data.</text>
</comment>